<dbReference type="Proteomes" id="UP000004079">
    <property type="component" value="Unassembled WGS sequence"/>
</dbReference>
<comment type="caution">
    <text evidence="1">The sequence shown here is derived from an EMBL/GenBank/DDBJ whole genome shotgun (WGS) entry which is preliminary data.</text>
</comment>
<gene>
    <name evidence="1" type="ORF">HMPREF0971_01196</name>
</gene>
<accession>D1QQE7</accession>
<evidence type="ECO:0000313" key="1">
    <source>
        <dbReference type="EMBL" id="EFB32353.1"/>
    </source>
</evidence>
<dbReference type="HOGENOM" id="CLU_3102269_0_0_10"/>
<dbReference type="STRING" id="649760.HMPREF0971_01196"/>
<proteinExistence type="predicted"/>
<name>D1QQE7_9BACT</name>
<dbReference type="EMBL" id="ACUZ02000023">
    <property type="protein sequence ID" value="EFB32353.1"/>
    <property type="molecule type" value="Genomic_DNA"/>
</dbReference>
<evidence type="ECO:0000313" key="2">
    <source>
        <dbReference type="Proteomes" id="UP000004079"/>
    </source>
</evidence>
<dbReference type="AlphaFoldDB" id="D1QQE7"/>
<reference evidence="1 2" key="1">
    <citation type="submission" date="2009-11" db="EMBL/GenBank/DDBJ databases">
        <authorList>
            <person name="Weinstock G."/>
            <person name="Sodergren E."/>
            <person name="Clifton S."/>
            <person name="Fulton L."/>
            <person name="Fulton B."/>
            <person name="Courtney L."/>
            <person name="Fronick C."/>
            <person name="Harrison M."/>
            <person name="Strong C."/>
            <person name="Farmer C."/>
            <person name="Delahaunty K."/>
            <person name="Markovic C."/>
            <person name="Hall O."/>
            <person name="Minx P."/>
            <person name="Tomlinson C."/>
            <person name="Mitreva M."/>
            <person name="Nelson J."/>
            <person name="Hou S."/>
            <person name="Wollam A."/>
            <person name="Pepin K.H."/>
            <person name="Johnson M."/>
            <person name="Bhonagiri V."/>
            <person name="Nash W.E."/>
            <person name="Warren W."/>
            <person name="Chinwalla A."/>
            <person name="Mardis E.R."/>
            <person name="Wilson R.K."/>
        </authorList>
    </citation>
    <scope>NUCLEOTIDE SEQUENCE [LARGE SCALE GENOMIC DNA]</scope>
    <source>
        <strain evidence="1 2">F0302</strain>
    </source>
</reference>
<protein>
    <submittedName>
        <fullName evidence="1">Uncharacterized protein</fullName>
    </submittedName>
</protein>
<sequence>MIFGVQEQAFQDIQTQNLNCKDRKRPLNFMTINPFQTGYIIKLKGLNLFSS</sequence>
<organism evidence="1 2">
    <name type="scientific">Segatella oris F0302</name>
    <dbReference type="NCBI Taxonomy" id="649760"/>
    <lineage>
        <taxon>Bacteria</taxon>
        <taxon>Pseudomonadati</taxon>
        <taxon>Bacteroidota</taxon>
        <taxon>Bacteroidia</taxon>
        <taxon>Bacteroidales</taxon>
        <taxon>Prevotellaceae</taxon>
        <taxon>Segatella</taxon>
    </lineage>
</organism>